<dbReference type="SUPFAM" id="SSF88713">
    <property type="entry name" value="Glycoside hydrolase/deacetylase"/>
    <property type="match status" value="1"/>
</dbReference>
<feature type="signal peptide" evidence="1">
    <location>
        <begin position="1"/>
        <end position="21"/>
    </location>
</feature>
<dbReference type="Proteomes" id="UP001595956">
    <property type="component" value="Unassembled WGS sequence"/>
</dbReference>
<dbReference type="PROSITE" id="PS51677">
    <property type="entry name" value="NODB"/>
    <property type="match status" value="1"/>
</dbReference>
<keyword evidence="3" id="KW-0378">Hydrolase</keyword>
<keyword evidence="1" id="KW-0732">Signal</keyword>
<dbReference type="Pfam" id="PF01522">
    <property type="entry name" value="Polysacc_deac_1"/>
    <property type="match status" value="1"/>
</dbReference>
<accession>A0ABW0MXY1</accession>
<evidence type="ECO:0000313" key="4">
    <source>
        <dbReference type="Proteomes" id="UP001595956"/>
    </source>
</evidence>
<dbReference type="PANTHER" id="PTHR10587">
    <property type="entry name" value="GLYCOSYL TRANSFERASE-RELATED"/>
    <property type="match status" value="1"/>
</dbReference>
<evidence type="ECO:0000256" key="1">
    <source>
        <dbReference type="SAM" id="SignalP"/>
    </source>
</evidence>
<evidence type="ECO:0000313" key="3">
    <source>
        <dbReference type="EMBL" id="MFC5493205.1"/>
    </source>
</evidence>
<dbReference type="EMBL" id="JBHSMD010000002">
    <property type="protein sequence ID" value="MFC5493205.1"/>
    <property type="molecule type" value="Genomic_DNA"/>
</dbReference>
<evidence type="ECO:0000259" key="2">
    <source>
        <dbReference type="PROSITE" id="PS51677"/>
    </source>
</evidence>
<proteinExistence type="predicted"/>
<dbReference type="GO" id="GO:0016787">
    <property type="term" value="F:hydrolase activity"/>
    <property type="evidence" value="ECO:0007669"/>
    <property type="project" value="UniProtKB-KW"/>
</dbReference>
<feature type="chain" id="PRO_5046046144" evidence="1">
    <location>
        <begin position="22"/>
        <end position="420"/>
    </location>
</feature>
<dbReference type="Gene3D" id="3.20.20.370">
    <property type="entry name" value="Glycoside hydrolase/deacetylase"/>
    <property type="match status" value="1"/>
</dbReference>
<reference evidence="4" key="1">
    <citation type="journal article" date="2019" name="Int. J. Syst. Evol. Microbiol.">
        <title>The Global Catalogue of Microorganisms (GCM) 10K type strain sequencing project: providing services to taxonomists for standard genome sequencing and annotation.</title>
        <authorList>
            <consortium name="The Broad Institute Genomics Platform"/>
            <consortium name="The Broad Institute Genome Sequencing Center for Infectious Disease"/>
            <person name="Wu L."/>
            <person name="Ma J."/>
        </authorList>
    </citation>
    <scope>NUCLEOTIDE SEQUENCE [LARGE SCALE GENOMIC DNA]</scope>
    <source>
        <strain evidence="4">KACC 13778</strain>
    </source>
</reference>
<comment type="caution">
    <text evidence="3">The sequence shown here is derived from an EMBL/GenBank/DDBJ whole genome shotgun (WGS) entry which is preliminary data.</text>
</comment>
<feature type="domain" description="NodB homology" evidence="2">
    <location>
        <begin position="33"/>
        <end position="215"/>
    </location>
</feature>
<dbReference type="InterPro" id="IPR011330">
    <property type="entry name" value="Glyco_hydro/deAcase_b/a-brl"/>
</dbReference>
<organism evidence="3 4">
    <name type="scientific">Nocardioides caricicola</name>
    <dbReference type="NCBI Taxonomy" id="634770"/>
    <lineage>
        <taxon>Bacteria</taxon>
        <taxon>Bacillati</taxon>
        <taxon>Actinomycetota</taxon>
        <taxon>Actinomycetes</taxon>
        <taxon>Propionibacteriales</taxon>
        <taxon>Nocardioidaceae</taxon>
        <taxon>Nocardioides</taxon>
    </lineage>
</organism>
<gene>
    <name evidence="3" type="ORF">ACFPKY_08835</name>
</gene>
<protein>
    <submittedName>
        <fullName evidence="3">Polysaccharide deacetylase family protein</fullName>
        <ecNumber evidence="3">3.-.-.-</ecNumber>
    </submittedName>
</protein>
<dbReference type="CDD" id="cd10917">
    <property type="entry name" value="CE4_NodB_like_6s_7s"/>
    <property type="match status" value="1"/>
</dbReference>
<dbReference type="InterPro" id="IPR050248">
    <property type="entry name" value="Polysacc_deacetylase_ArnD"/>
</dbReference>
<dbReference type="EC" id="3.-.-.-" evidence="3"/>
<name>A0ABW0MXY1_9ACTN</name>
<sequence length="420" mass="45424">MLRALLVALAATLLVPTPADAKPRTPVEPCSRGLVALTFDDGPLASVTPQMVRLLTRLEVPATFFMVGNRVAADPELVRLVDRAGFAIGNHTWEHADLTSQTRAEARQALADTQQALLDAGVQPTDLARPPYGAVDDRVRRAMASEGLVPVLWTVDSRDWTGLTPKQIERSVVAAVRPHRTNVVLQHDGVTNSPATLKALPGEIATLRERGYCFADLDAAGNPTPPVPRTSVRADHQRIAEGDRVRLTVRLDRPTTRATRVPTPAGIVRVPAGELVGRTWFRAPQDPVDEAVERIALGPRAVLRVLDDDPAPVVTVEDTTVTASPLLPTTATITVRLDRPRDRDLPVVVRTPLGAVDVVVPARERVGTGTLTAPVGTTRLRAGETTATLTVRPPEQTWLEAARAAVAEVRWPLIRLPRTF</sequence>
<dbReference type="RefSeq" id="WP_345172096.1">
    <property type="nucleotide sequence ID" value="NZ_BAABFQ010000003.1"/>
</dbReference>
<keyword evidence="4" id="KW-1185">Reference proteome</keyword>
<dbReference type="InterPro" id="IPR002509">
    <property type="entry name" value="NODB_dom"/>
</dbReference>